<dbReference type="InterPro" id="IPR011006">
    <property type="entry name" value="CheY-like_superfamily"/>
</dbReference>
<dbReference type="PROSITE" id="PS00622">
    <property type="entry name" value="HTH_LUXR_1"/>
    <property type="match status" value="1"/>
</dbReference>
<dbReference type="SUPFAM" id="SSF46894">
    <property type="entry name" value="C-terminal effector domain of the bipartite response regulators"/>
    <property type="match status" value="1"/>
</dbReference>
<dbReference type="CDD" id="cd06170">
    <property type="entry name" value="LuxR_C_like"/>
    <property type="match status" value="1"/>
</dbReference>
<dbReference type="SUPFAM" id="SSF52172">
    <property type="entry name" value="CheY-like"/>
    <property type="match status" value="1"/>
</dbReference>
<dbReference type="Pfam" id="PF00072">
    <property type="entry name" value="Response_reg"/>
    <property type="match status" value="1"/>
</dbReference>
<keyword evidence="1 3" id="KW-0597">Phosphoprotein</keyword>
<dbReference type="Gene3D" id="3.40.50.2300">
    <property type="match status" value="1"/>
</dbReference>
<feature type="domain" description="HTH luxR-type" evidence="4">
    <location>
        <begin position="135"/>
        <end position="200"/>
    </location>
</feature>
<comment type="caution">
    <text evidence="6">The sequence shown here is derived from an EMBL/GenBank/DDBJ whole genome shotgun (WGS) entry which is preliminary data.</text>
</comment>
<dbReference type="PANTHER" id="PTHR45566">
    <property type="entry name" value="HTH-TYPE TRANSCRIPTIONAL REGULATOR YHJB-RELATED"/>
    <property type="match status" value="1"/>
</dbReference>
<protein>
    <submittedName>
        <fullName evidence="6">DNA-binding NarL/FixJ family response regulator</fullName>
    </submittedName>
</protein>
<dbReference type="InterPro" id="IPR001789">
    <property type="entry name" value="Sig_transdc_resp-reg_receiver"/>
</dbReference>
<keyword evidence="2 6" id="KW-0238">DNA-binding</keyword>
<name>A0A7W5ZLF5_9BACT</name>
<evidence type="ECO:0000313" key="7">
    <source>
        <dbReference type="Proteomes" id="UP000541352"/>
    </source>
</evidence>
<evidence type="ECO:0000259" key="5">
    <source>
        <dbReference type="PROSITE" id="PS50110"/>
    </source>
</evidence>
<dbReference type="InterPro" id="IPR051015">
    <property type="entry name" value="EvgA-like"/>
</dbReference>
<dbReference type="GO" id="GO:0006355">
    <property type="term" value="P:regulation of DNA-templated transcription"/>
    <property type="evidence" value="ECO:0007669"/>
    <property type="project" value="InterPro"/>
</dbReference>
<dbReference type="RefSeq" id="WP_183975515.1">
    <property type="nucleotide sequence ID" value="NZ_JACIBY010000006.1"/>
</dbReference>
<dbReference type="SMART" id="SM00448">
    <property type="entry name" value="REC"/>
    <property type="match status" value="1"/>
</dbReference>
<evidence type="ECO:0000256" key="3">
    <source>
        <dbReference type="PROSITE-ProRule" id="PRU00169"/>
    </source>
</evidence>
<reference evidence="6 7" key="1">
    <citation type="submission" date="2020-08" db="EMBL/GenBank/DDBJ databases">
        <title>Genomic Encyclopedia of Type Strains, Phase IV (KMG-IV): sequencing the most valuable type-strain genomes for metagenomic binning, comparative biology and taxonomic classification.</title>
        <authorList>
            <person name="Goeker M."/>
        </authorList>
    </citation>
    <scope>NUCLEOTIDE SEQUENCE [LARGE SCALE GENOMIC DNA]</scope>
    <source>
        <strain evidence="6 7">DSM 17976</strain>
    </source>
</reference>
<dbReference type="Proteomes" id="UP000541352">
    <property type="component" value="Unassembled WGS sequence"/>
</dbReference>
<evidence type="ECO:0000313" key="6">
    <source>
        <dbReference type="EMBL" id="MBB3839345.1"/>
    </source>
</evidence>
<dbReference type="InterPro" id="IPR016032">
    <property type="entry name" value="Sig_transdc_resp-reg_C-effctor"/>
</dbReference>
<dbReference type="AlphaFoldDB" id="A0A7W5ZLF5"/>
<proteinExistence type="predicted"/>
<dbReference type="SMART" id="SM00421">
    <property type="entry name" value="HTH_LUXR"/>
    <property type="match status" value="1"/>
</dbReference>
<evidence type="ECO:0000256" key="2">
    <source>
        <dbReference type="ARBA" id="ARBA00023125"/>
    </source>
</evidence>
<dbReference type="Pfam" id="PF00196">
    <property type="entry name" value="GerE"/>
    <property type="match status" value="1"/>
</dbReference>
<dbReference type="InterPro" id="IPR058245">
    <property type="entry name" value="NreC/VraR/RcsB-like_REC"/>
</dbReference>
<dbReference type="PANTHER" id="PTHR45566:SF2">
    <property type="entry name" value="NARL SUBFAMILY"/>
    <property type="match status" value="1"/>
</dbReference>
<dbReference type="PROSITE" id="PS50043">
    <property type="entry name" value="HTH_LUXR_2"/>
    <property type="match status" value="1"/>
</dbReference>
<evidence type="ECO:0000259" key="4">
    <source>
        <dbReference type="PROSITE" id="PS50043"/>
    </source>
</evidence>
<sequence length="204" mass="22406">MINVFIVDDHPLITEGLKSLLNDCVDICVVGTASNAIDALEALKKQPVDVAFLDINLPEISGVELCKKIRDKLPHIKCVALTTSNERSHVSRMMQNGAMGYLIKSSPKEELVKAIRQVHLGGYYMNVNVQEVAPKSVQVPFLTRREKEVLGLISEGMTNNEIAEKLFVSPATVKTHRENLLMKFEVANTAALIKLAAQQGLLSG</sequence>
<organism evidence="6 7">
    <name type="scientific">Runella defluvii</name>
    <dbReference type="NCBI Taxonomy" id="370973"/>
    <lineage>
        <taxon>Bacteria</taxon>
        <taxon>Pseudomonadati</taxon>
        <taxon>Bacteroidota</taxon>
        <taxon>Cytophagia</taxon>
        <taxon>Cytophagales</taxon>
        <taxon>Spirosomataceae</taxon>
        <taxon>Runella</taxon>
    </lineage>
</organism>
<dbReference type="PRINTS" id="PR00038">
    <property type="entry name" value="HTHLUXR"/>
</dbReference>
<feature type="domain" description="Response regulatory" evidence="5">
    <location>
        <begin position="3"/>
        <end position="119"/>
    </location>
</feature>
<feature type="modified residue" description="4-aspartylphosphate" evidence="3">
    <location>
        <position position="54"/>
    </location>
</feature>
<dbReference type="EMBL" id="JACIBY010000006">
    <property type="protein sequence ID" value="MBB3839345.1"/>
    <property type="molecule type" value="Genomic_DNA"/>
</dbReference>
<dbReference type="PROSITE" id="PS50110">
    <property type="entry name" value="RESPONSE_REGULATORY"/>
    <property type="match status" value="1"/>
</dbReference>
<dbReference type="CDD" id="cd17535">
    <property type="entry name" value="REC_NarL-like"/>
    <property type="match status" value="1"/>
</dbReference>
<dbReference type="InterPro" id="IPR000792">
    <property type="entry name" value="Tscrpt_reg_LuxR_C"/>
</dbReference>
<dbReference type="GO" id="GO:0003677">
    <property type="term" value="F:DNA binding"/>
    <property type="evidence" value="ECO:0007669"/>
    <property type="project" value="UniProtKB-KW"/>
</dbReference>
<keyword evidence="7" id="KW-1185">Reference proteome</keyword>
<gene>
    <name evidence="6" type="ORF">FHS57_003351</name>
</gene>
<dbReference type="GO" id="GO:0000160">
    <property type="term" value="P:phosphorelay signal transduction system"/>
    <property type="evidence" value="ECO:0007669"/>
    <property type="project" value="InterPro"/>
</dbReference>
<evidence type="ECO:0000256" key="1">
    <source>
        <dbReference type="ARBA" id="ARBA00022553"/>
    </source>
</evidence>
<accession>A0A7W5ZLF5</accession>